<evidence type="ECO:0000259" key="6">
    <source>
        <dbReference type="Pfam" id="PF00149"/>
    </source>
</evidence>
<sequence>MGQQHRPLGLRRRGPRGPADLCVHGTGDQEPRPRRDQRLRSIPMTESDRTPESSNLVTTASRRVVPDESSPFRRLRKGAGEEHLVRTDLVDAAPSEGSNAEDRARDEQQVLGLVHFTDFQLADLASPARLEFLQELDGSPEWAGMTPSYRPQEFLQYHAIEGMVRAMNELVEAQPGVWNLALTTGDNADSSQRNEIQAYLRSLTGGDVEPAAGSREFRDAPVGMDDPRYYSPETSSHDHYKTNLGYPDAPGALAEAAKPFRTDGLSLPWLTCFGNHDCLVQGRARLPQEYNDFLVSSRKPVDLDASSVPEGRKTPAYVDDPTWASRGPARDIDPSDGRAVWGKTEYVQAHLDSPGAPRGHGFTEQNLRDDVSYYTYDPNDSVRLVVLDTTNSAGHVDGCLDDAQFRWLRDRLDEAQAEERLVVLASHHGLSTLNNDHGAGDGRGTLHLADDVEGLLHSFPNVILWLSGHTHVNKVTPRPGNPPESGFWEVSTASIAEWPVQFRGIQIFRNASEVRIRTTMVDSQVPVEPTSLMGVDNLAALHRGLAANDTGSVGGLHAEGGPEDRNVDLLVAT</sequence>
<comment type="caution">
    <text evidence="7">The sequence shown here is derived from an EMBL/GenBank/DDBJ whole genome shotgun (WGS) entry which is preliminary data.</text>
</comment>
<keyword evidence="3" id="KW-0408">Iron</keyword>
<dbReference type="EMBL" id="WOGT01000002">
    <property type="protein sequence ID" value="MUN54825.1"/>
    <property type="molecule type" value="Genomic_DNA"/>
</dbReference>
<evidence type="ECO:0000313" key="8">
    <source>
        <dbReference type="Proteomes" id="UP000462152"/>
    </source>
</evidence>
<name>A0A7K1LI09_9MICC</name>
<protein>
    <submittedName>
        <fullName evidence="7">TIGR03767 family metallophosphoesterase</fullName>
    </submittedName>
</protein>
<dbReference type="SUPFAM" id="SSF56300">
    <property type="entry name" value="Metallo-dependent phosphatases"/>
    <property type="match status" value="1"/>
</dbReference>
<evidence type="ECO:0000313" key="7">
    <source>
        <dbReference type="EMBL" id="MUN54825.1"/>
    </source>
</evidence>
<organism evidence="7 8">
    <name type="scientific">Rothia koreensis</name>
    <dbReference type="NCBI Taxonomy" id="592378"/>
    <lineage>
        <taxon>Bacteria</taxon>
        <taxon>Bacillati</taxon>
        <taxon>Actinomycetota</taxon>
        <taxon>Actinomycetes</taxon>
        <taxon>Micrococcales</taxon>
        <taxon>Micrococcaceae</taxon>
        <taxon>Rothia</taxon>
    </lineage>
</organism>
<dbReference type="InterPro" id="IPR004843">
    <property type="entry name" value="Calcineurin-like_PHP"/>
</dbReference>
<dbReference type="GO" id="GO:0046872">
    <property type="term" value="F:metal ion binding"/>
    <property type="evidence" value="ECO:0007669"/>
    <property type="project" value="UniProtKB-KW"/>
</dbReference>
<evidence type="ECO:0000256" key="5">
    <source>
        <dbReference type="SAM" id="MobiDB-lite"/>
    </source>
</evidence>
<dbReference type="Pfam" id="PF00149">
    <property type="entry name" value="Metallophos"/>
    <property type="match status" value="1"/>
</dbReference>
<gene>
    <name evidence="7" type="ORF">GMA10_06305</name>
</gene>
<dbReference type="InterPro" id="IPR029052">
    <property type="entry name" value="Metallo-depent_PP-like"/>
</dbReference>
<keyword evidence="2" id="KW-0378">Hydrolase</keyword>
<evidence type="ECO:0000256" key="2">
    <source>
        <dbReference type="ARBA" id="ARBA00022801"/>
    </source>
</evidence>
<dbReference type="Proteomes" id="UP000462152">
    <property type="component" value="Unassembled WGS sequence"/>
</dbReference>
<dbReference type="InterPro" id="IPR050884">
    <property type="entry name" value="CNP_phosphodiesterase-III"/>
</dbReference>
<feature type="region of interest" description="Disordered" evidence="5">
    <location>
        <begin position="1"/>
        <end position="71"/>
    </location>
</feature>
<dbReference type="AlphaFoldDB" id="A0A7K1LI09"/>
<dbReference type="NCBIfam" id="TIGR03767">
    <property type="entry name" value="P_acnes_RR"/>
    <property type="match status" value="1"/>
</dbReference>
<evidence type="ECO:0000256" key="1">
    <source>
        <dbReference type="ARBA" id="ARBA00022723"/>
    </source>
</evidence>
<proteinExistence type="inferred from homology"/>
<feature type="compositionally biased region" description="Basic and acidic residues" evidence="5">
    <location>
        <begin position="27"/>
        <end position="39"/>
    </location>
</feature>
<dbReference type="Gene3D" id="3.60.21.10">
    <property type="match status" value="1"/>
</dbReference>
<feature type="domain" description="Calcineurin-like phosphoesterase" evidence="6">
    <location>
        <begin position="263"/>
        <end position="472"/>
    </location>
</feature>
<dbReference type="PANTHER" id="PTHR42988">
    <property type="entry name" value="PHOSPHOHYDROLASE"/>
    <property type="match status" value="1"/>
</dbReference>
<dbReference type="PANTHER" id="PTHR42988:SF2">
    <property type="entry name" value="CYCLIC NUCLEOTIDE PHOSPHODIESTERASE CBUA0032-RELATED"/>
    <property type="match status" value="1"/>
</dbReference>
<keyword evidence="1" id="KW-0479">Metal-binding</keyword>
<evidence type="ECO:0000256" key="3">
    <source>
        <dbReference type="ARBA" id="ARBA00023004"/>
    </source>
</evidence>
<keyword evidence="8" id="KW-1185">Reference proteome</keyword>
<accession>A0A7K1LI09</accession>
<reference evidence="7 8" key="1">
    <citation type="submission" date="2019-12" db="EMBL/GenBank/DDBJ databases">
        <authorList>
            <person name="Li J."/>
            <person name="Shi Y."/>
            <person name="Xu G."/>
            <person name="Xiao D."/>
            <person name="Ran X."/>
        </authorList>
    </citation>
    <scope>NUCLEOTIDE SEQUENCE [LARGE SCALE GENOMIC DNA]</scope>
    <source>
        <strain evidence="7 8">JCM 15915</strain>
    </source>
</reference>
<evidence type="ECO:0000256" key="4">
    <source>
        <dbReference type="ARBA" id="ARBA00025742"/>
    </source>
</evidence>
<feature type="compositionally biased region" description="Polar residues" evidence="5">
    <location>
        <begin position="52"/>
        <end position="61"/>
    </location>
</feature>
<comment type="similarity">
    <text evidence="4">Belongs to the cyclic nucleotide phosphodiesterase class-III family.</text>
</comment>
<dbReference type="GO" id="GO:0016787">
    <property type="term" value="F:hydrolase activity"/>
    <property type="evidence" value="ECO:0007669"/>
    <property type="project" value="UniProtKB-KW"/>
</dbReference>
<dbReference type="InterPro" id="IPR022506">
    <property type="entry name" value="Metallophosphoesterase_PPA1498"/>
</dbReference>